<dbReference type="Proteomes" id="UP000015100">
    <property type="component" value="Unassembled WGS sequence"/>
</dbReference>
<evidence type="ECO:0000313" key="2">
    <source>
        <dbReference type="EMBL" id="EPS43526.1"/>
    </source>
</evidence>
<feature type="region of interest" description="Disordered" evidence="1">
    <location>
        <begin position="279"/>
        <end position="302"/>
    </location>
</feature>
<dbReference type="AlphaFoldDB" id="S8AR35"/>
<keyword evidence="3" id="KW-1185">Reference proteome</keyword>
<gene>
    <name evidence="2" type="ORF">H072_2472</name>
</gene>
<feature type="region of interest" description="Disordered" evidence="1">
    <location>
        <begin position="316"/>
        <end position="366"/>
    </location>
</feature>
<evidence type="ECO:0000313" key="3">
    <source>
        <dbReference type="Proteomes" id="UP000015100"/>
    </source>
</evidence>
<proteinExistence type="predicted"/>
<accession>S8AR35</accession>
<comment type="caution">
    <text evidence="2">The sequence shown here is derived from an EMBL/GenBank/DDBJ whole genome shotgun (WGS) entry which is preliminary data.</text>
</comment>
<name>S8AR35_DACHA</name>
<dbReference type="OrthoDB" id="5291364at2759"/>
<dbReference type="EMBL" id="AQGS01000072">
    <property type="protein sequence ID" value="EPS43526.1"/>
    <property type="molecule type" value="Genomic_DNA"/>
</dbReference>
<organism evidence="2 3">
    <name type="scientific">Dactylellina haptotyla (strain CBS 200.50)</name>
    <name type="common">Nematode-trapping fungus</name>
    <name type="synonym">Monacrosporium haptotylum</name>
    <dbReference type="NCBI Taxonomy" id="1284197"/>
    <lineage>
        <taxon>Eukaryota</taxon>
        <taxon>Fungi</taxon>
        <taxon>Dikarya</taxon>
        <taxon>Ascomycota</taxon>
        <taxon>Pezizomycotina</taxon>
        <taxon>Orbiliomycetes</taxon>
        <taxon>Orbiliales</taxon>
        <taxon>Orbiliaceae</taxon>
        <taxon>Dactylellina</taxon>
    </lineage>
</organism>
<sequence length="366" mass="42270">MILFVLLTELEPFSNLVPLTETAEIFEPSHFSADDMSYYGPDPFQRDPYDSRYHDYGNNGNGAAEGYYDTEIEIEDDSDPAYVPQHSALDLDYHPQGFQWQDFSNPSSITGGSYSSFGGPTSRGITSTDYTTPDMEDANFRPSGPKCIFYWSPIACRQQFHDYELWMEHINGHFPQSRHRGQPEFANMPNYWNCGFGCNFSITNVDDPKRMWDEKLYHFYDHLRDQRNLPEFMQEDRRWMEYYASRGLCDPIEYRAHLSHPPAHKPYSNPSIEFRKFKPPKKFRGINPHEDAPGEPAAQPPYVLDSHGQLVLASAFTAPPDPHYRPVPPADYNPHNVQPGYRPPYRPEAGHPVLQYTGYPDPSRHV</sequence>
<dbReference type="HOGENOM" id="CLU_780805_0_0_1"/>
<protein>
    <submittedName>
        <fullName evidence="2">Uncharacterized protein</fullName>
    </submittedName>
</protein>
<evidence type="ECO:0000256" key="1">
    <source>
        <dbReference type="SAM" id="MobiDB-lite"/>
    </source>
</evidence>
<reference evidence="3" key="2">
    <citation type="submission" date="2013-04" db="EMBL/GenBank/DDBJ databases">
        <title>Genomic mechanisms accounting for the adaptation to parasitism in nematode-trapping fungi.</title>
        <authorList>
            <person name="Ahren D.G."/>
        </authorList>
    </citation>
    <scope>NUCLEOTIDE SEQUENCE [LARGE SCALE GENOMIC DNA]</scope>
    <source>
        <strain evidence="3">CBS 200.50</strain>
    </source>
</reference>
<feature type="compositionally biased region" description="Pro residues" evidence="1">
    <location>
        <begin position="319"/>
        <end position="331"/>
    </location>
</feature>
<reference evidence="2 3" key="1">
    <citation type="journal article" date="2013" name="PLoS Genet.">
        <title>Genomic mechanisms accounting for the adaptation to parasitism in nematode-trapping fungi.</title>
        <authorList>
            <person name="Meerupati T."/>
            <person name="Andersson K.M."/>
            <person name="Friman E."/>
            <person name="Kumar D."/>
            <person name="Tunlid A."/>
            <person name="Ahren D."/>
        </authorList>
    </citation>
    <scope>NUCLEOTIDE SEQUENCE [LARGE SCALE GENOMIC DNA]</scope>
    <source>
        <strain evidence="2 3">CBS 200.50</strain>
    </source>
</reference>